<dbReference type="GO" id="GO:0008270">
    <property type="term" value="F:zinc ion binding"/>
    <property type="evidence" value="ECO:0007669"/>
    <property type="project" value="UniProtKB-KW"/>
</dbReference>
<organism evidence="6 7">
    <name type="scientific">Brachionus calyciflorus</name>
    <dbReference type="NCBI Taxonomy" id="104777"/>
    <lineage>
        <taxon>Eukaryota</taxon>
        <taxon>Metazoa</taxon>
        <taxon>Spiralia</taxon>
        <taxon>Gnathifera</taxon>
        <taxon>Rotifera</taxon>
        <taxon>Eurotatoria</taxon>
        <taxon>Monogononta</taxon>
        <taxon>Pseudotrocha</taxon>
        <taxon>Ploima</taxon>
        <taxon>Brachionidae</taxon>
        <taxon>Brachionus</taxon>
    </lineage>
</organism>
<keyword evidence="7" id="KW-1185">Reference proteome</keyword>
<feature type="compositionally biased region" description="Acidic residues" evidence="4">
    <location>
        <begin position="1"/>
        <end position="16"/>
    </location>
</feature>
<keyword evidence="1" id="KW-0479">Metal-binding</keyword>
<accession>A0A813YYM3</accession>
<reference evidence="6" key="1">
    <citation type="submission" date="2021-02" db="EMBL/GenBank/DDBJ databases">
        <authorList>
            <person name="Nowell W R."/>
        </authorList>
    </citation>
    <scope>NUCLEOTIDE SEQUENCE</scope>
    <source>
        <strain evidence="6">Ploen Becks lab</strain>
    </source>
</reference>
<sequence>MEEESSSDESESDSDGDSVTQIEKENCTPEEISLNDKNYQTIWPRPFSFPVDRLSEKLTKRLRKPNKILKKKNVKEIINVLINKIISLEYLTKQDAIYTMDELINNLEQFSISQSQRGGKLLIYKNFEFKIDFIAKSTNKHTWRCNQNPACKARCYTIGLDPPFTENEHSHSHPAKPAKIEIRQAINNMKEMAKSNQKSMRFIIQQSQTNLSTETQAYLPSYEALRQRIYNAKENPYAHLPKPTSLVDICIPEEFKYTCKNELFLHHDTGSNDIERIIIFATEKNIQLLNTHPNDGTFKVAPGLFYILLDNRIKEFINSYSRNNAMEYLENLSLIIDY</sequence>
<evidence type="ECO:0000256" key="3">
    <source>
        <dbReference type="ARBA" id="ARBA00022833"/>
    </source>
</evidence>
<evidence type="ECO:0000313" key="6">
    <source>
        <dbReference type="EMBL" id="CAF0890530.1"/>
    </source>
</evidence>
<evidence type="ECO:0000256" key="2">
    <source>
        <dbReference type="ARBA" id="ARBA00022771"/>
    </source>
</evidence>
<gene>
    <name evidence="6" type="ORF">OXX778_LOCUS10887</name>
</gene>
<keyword evidence="3" id="KW-0862">Zinc</keyword>
<evidence type="ECO:0000259" key="5">
    <source>
        <dbReference type="Pfam" id="PF04500"/>
    </source>
</evidence>
<feature type="domain" description="FLYWCH-type" evidence="5">
    <location>
        <begin position="113"/>
        <end position="171"/>
    </location>
</feature>
<keyword evidence="2" id="KW-0863">Zinc-finger</keyword>
<dbReference type="OrthoDB" id="10029846at2759"/>
<dbReference type="EMBL" id="CAJNOC010001779">
    <property type="protein sequence ID" value="CAF0890530.1"/>
    <property type="molecule type" value="Genomic_DNA"/>
</dbReference>
<dbReference type="Proteomes" id="UP000663879">
    <property type="component" value="Unassembled WGS sequence"/>
</dbReference>
<comment type="caution">
    <text evidence="6">The sequence shown here is derived from an EMBL/GenBank/DDBJ whole genome shotgun (WGS) entry which is preliminary data.</text>
</comment>
<name>A0A813YYM3_9BILA</name>
<proteinExistence type="predicted"/>
<evidence type="ECO:0000256" key="4">
    <source>
        <dbReference type="SAM" id="MobiDB-lite"/>
    </source>
</evidence>
<feature type="region of interest" description="Disordered" evidence="4">
    <location>
        <begin position="1"/>
        <end position="30"/>
    </location>
</feature>
<evidence type="ECO:0000256" key="1">
    <source>
        <dbReference type="ARBA" id="ARBA00022723"/>
    </source>
</evidence>
<protein>
    <recommendedName>
        <fullName evidence="5">FLYWCH-type domain-containing protein</fullName>
    </recommendedName>
</protein>
<dbReference type="Pfam" id="PF04500">
    <property type="entry name" value="FLYWCH"/>
    <property type="match status" value="1"/>
</dbReference>
<dbReference type="AlphaFoldDB" id="A0A813YYM3"/>
<dbReference type="InterPro" id="IPR007588">
    <property type="entry name" value="Znf_FLYWCH"/>
</dbReference>
<evidence type="ECO:0000313" key="7">
    <source>
        <dbReference type="Proteomes" id="UP000663879"/>
    </source>
</evidence>
<dbReference type="Gene3D" id="2.20.25.240">
    <property type="match status" value="1"/>
</dbReference>